<gene>
    <name evidence="1" type="ORF">FACI_IFERC00001G1420</name>
</gene>
<dbReference type="Proteomes" id="UP000014660">
    <property type="component" value="Chromosome"/>
</dbReference>
<protein>
    <submittedName>
        <fullName evidence="1">Uncharacterized protein</fullName>
    </submittedName>
</protein>
<dbReference type="AlphaFoldDB" id="S0ATH1"/>
<evidence type="ECO:0000313" key="2">
    <source>
        <dbReference type="Proteomes" id="UP000014660"/>
    </source>
</evidence>
<dbReference type="HOGENOM" id="CLU_2392761_0_0_2"/>
<organism evidence="1 2">
    <name type="scientific">Ferroplasma acidarmanus Fer1</name>
    <dbReference type="NCBI Taxonomy" id="333146"/>
    <lineage>
        <taxon>Archaea</taxon>
        <taxon>Methanobacteriati</taxon>
        <taxon>Thermoplasmatota</taxon>
        <taxon>Thermoplasmata</taxon>
        <taxon>Thermoplasmatales</taxon>
        <taxon>Ferroplasmaceae</taxon>
        <taxon>Ferroplasma</taxon>
    </lineage>
</organism>
<accession>S0ATH1</accession>
<dbReference type="KEGG" id="fac:FACI_IFERC01G1420"/>
<sequence>MNILLNFLVGIPYQYIIINAWKVTMHLNTLLRIKCVVTVMSEGKAARNEKRIDISIRLDDKIKIMRKAGKMGVSVSRLMVMAALDYEPNCVIR</sequence>
<dbReference type="EMBL" id="CP004145">
    <property type="protein sequence ID" value="AGO61400.1"/>
    <property type="molecule type" value="Genomic_DNA"/>
</dbReference>
<keyword evidence="2" id="KW-1185">Reference proteome</keyword>
<proteinExistence type="predicted"/>
<name>S0ATH1_FERAC</name>
<reference evidence="1 2" key="1">
    <citation type="journal article" date="2007" name="Proc. Natl. Acad. Sci. U.S.A.">
        <title>Genome dynamics in a natural archaeal population.</title>
        <authorList>
            <person name="Allen E.E."/>
            <person name="Tyson G.W."/>
            <person name="Whitaker R.J."/>
            <person name="Detter J.C."/>
            <person name="Richardson P.M."/>
            <person name="Banfield J.F."/>
        </authorList>
    </citation>
    <scope>NUCLEOTIDE SEQUENCE [LARGE SCALE GENOMIC DNA]</scope>
    <source>
        <strain evidence="2">fer1</strain>
    </source>
</reference>
<evidence type="ECO:0000313" key="1">
    <source>
        <dbReference type="EMBL" id="AGO61400.1"/>
    </source>
</evidence>